<evidence type="ECO:0000313" key="4">
    <source>
        <dbReference type="EMBL" id="SJN41962.1"/>
    </source>
</evidence>
<evidence type="ECO:0000259" key="2">
    <source>
        <dbReference type="Pfam" id="PF25837"/>
    </source>
</evidence>
<feature type="region of interest" description="Disordered" evidence="1">
    <location>
        <begin position="441"/>
        <end position="460"/>
    </location>
</feature>
<dbReference type="RefSeq" id="WP_087138593.1">
    <property type="nucleotide sequence ID" value="NZ_FUKR01000076.1"/>
</dbReference>
<dbReference type="AlphaFoldDB" id="A0A1R4KCR4"/>
<dbReference type="Pfam" id="PF25838">
    <property type="entry name" value="Apionate_lact_M"/>
    <property type="match status" value="1"/>
</dbReference>
<proteinExistence type="predicted"/>
<dbReference type="InterPro" id="IPR058787">
    <property type="entry name" value="ApnL_M"/>
</dbReference>
<feature type="domain" description="D-apionate lactonase N-terminal" evidence="2">
    <location>
        <begin position="13"/>
        <end position="222"/>
    </location>
</feature>
<evidence type="ECO:0000259" key="3">
    <source>
        <dbReference type="Pfam" id="PF25838"/>
    </source>
</evidence>
<evidence type="ECO:0000313" key="5">
    <source>
        <dbReference type="Proteomes" id="UP000196778"/>
    </source>
</evidence>
<sequence length="619" mass="64756">MPSIPDDLLTPAEAGERAVTLGRWSLLLRGDHLDEIAVDGRRVLRGIRVVVRDADWRTPQAEVSRLEVSDEALTVAGTGSLDGLRYAMTLRVTAEGGVLTAEAEVELLDDADCNRAGLIVLLPADASGAPFRVTDQRGASVEGWLPERVAPHQPAVDIARLRWEPAGLEAELAFSGEVFEMEDQRNWTDASFKVYSTPLRLPFPVHHPRGRRLRQSLRLTAAHRGAAAPAPPTSAVLGLERSRDGRAPEIGVLASTAPDGPHPEAPASAAGVVLVEIDPREPQWRAALDRAVEDAAGRPIDLRLTVGDDGELIEPLRAAAALGGQLHRLGVFRRDGLLGSAALLRSAERMLDGTAAPELVGGTRAHFTELNRGAQALSDWPGALGFSITPTMHDLAGHQLVESLALQRTVRDGALAIADGRRLHVGPVTLRARLNAVATTGTIPSGRSDTAEGYGPEHVPGSTDGRQGTLAAASWLLASAAQLSGAGVASITLGEEWGPRGLGPAGTRAIEWLSRASGRPLLEPATGLPGVFAFGTVTADGAELVVSNLTADTLLVDPGAVAGCELLSGRPADVRGPEGDGDRIGIAPGDAARLLLDAAALTLRLDLVPSAGRTGVRRG</sequence>
<dbReference type="OrthoDB" id="931854at2"/>
<organism evidence="4 5">
    <name type="scientific">Mycetocola reblochoni REB411</name>
    <dbReference type="NCBI Taxonomy" id="1255698"/>
    <lineage>
        <taxon>Bacteria</taxon>
        <taxon>Bacillati</taxon>
        <taxon>Actinomycetota</taxon>
        <taxon>Actinomycetes</taxon>
        <taxon>Micrococcales</taxon>
        <taxon>Microbacteriaceae</taxon>
        <taxon>Mycetocola</taxon>
    </lineage>
</organism>
<dbReference type="EMBL" id="FUKR01000076">
    <property type="protein sequence ID" value="SJN41962.1"/>
    <property type="molecule type" value="Genomic_DNA"/>
</dbReference>
<feature type="domain" description="D-apionate lactonase TIM barrel" evidence="3">
    <location>
        <begin position="270"/>
        <end position="505"/>
    </location>
</feature>
<reference evidence="5" key="1">
    <citation type="submission" date="2017-02" db="EMBL/GenBank/DDBJ databases">
        <authorList>
            <person name="Dridi B."/>
        </authorList>
    </citation>
    <scope>NUCLEOTIDE SEQUENCE [LARGE SCALE GENOMIC DNA]</scope>
    <source>
        <strain evidence="5">EB411</strain>
    </source>
</reference>
<name>A0A1R4KCR4_9MICO</name>
<gene>
    <name evidence="4" type="ORF">FM119_12970</name>
</gene>
<evidence type="ECO:0000256" key="1">
    <source>
        <dbReference type="SAM" id="MobiDB-lite"/>
    </source>
</evidence>
<accession>A0A1R4KCR4</accession>
<dbReference type="Proteomes" id="UP000196778">
    <property type="component" value="Unassembled WGS sequence"/>
</dbReference>
<keyword evidence="5" id="KW-1185">Reference proteome</keyword>
<dbReference type="InterPro" id="IPR058788">
    <property type="entry name" value="ApnL_N"/>
</dbReference>
<protein>
    <submittedName>
        <fullName evidence="4">Uncharacterized protein</fullName>
    </submittedName>
</protein>
<dbReference type="Pfam" id="PF25837">
    <property type="entry name" value="Apionate_lact_N"/>
    <property type="match status" value="1"/>
</dbReference>